<dbReference type="PANTHER" id="PTHR32060">
    <property type="entry name" value="TAIL-SPECIFIC PROTEASE"/>
    <property type="match status" value="1"/>
</dbReference>
<dbReference type="AlphaFoldDB" id="A0A177ICJ6"/>
<dbReference type="SMART" id="SM00245">
    <property type="entry name" value="TSPc"/>
    <property type="match status" value="1"/>
</dbReference>
<dbReference type="PANTHER" id="PTHR32060:SF30">
    <property type="entry name" value="CARBOXY-TERMINAL PROCESSING PROTEASE CTPA"/>
    <property type="match status" value="1"/>
</dbReference>
<dbReference type="CDD" id="cd06567">
    <property type="entry name" value="Peptidase_S41"/>
    <property type="match status" value="1"/>
</dbReference>
<dbReference type="STRING" id="1705.CA21670_01495"/>
<evidence type="ECO:0000259" key="1">
    <source>
        <dbReference type="SMART" id="SM00245"/>
    </source>
</evidence>
<dbReference type="EMBL" id="LSTQ01000023">
    <property type="protein sequence ID" value="OAH26550.1"/>
    <property type="molecule type" value="Genomic_DNA"/>
</dbReference>
<comment type="caution">
    <text evidence="2">The sequence shown here is derived from an EMBL/GenBank/DDBJ whole genome shotgun (WGS) entry which is preliminary data.</text>
</comment>
<evidence type="ECO:0000313" key="3">
    <source>
        <dbReference type="Proteomes" id="UP000076947"/>
    </source>
</evidence>
<keyword evidence="3" id="KW-1185">Reference proteome</keyword>
<accession>A0A177ICJ6</accession>
<dbReference type="Pfam" id="PF03572">
    <property type="entry name" value="Peptidase_S41"/>
    <property type="match status" value="1"/>
</dbReference>
<protein>
    <submittedName>
        <fullName evidence="2">Nisin-resistance protein</fullName>
    </submittedName>
</protein>
<sequence length="322" mass="33489">MIKKILLSVFVVIIAAVVATVYFLGPTMGAMLTGRPIFLGHDSPKRYGEAILTLAETQGIYADSQDFARAKVEVQAAIKTAETREELYAPLRKAVQAAGGKHSNLLTPQDNAEAEEAIAGDEQPSIDKHGDIVTVKVPAVSRKADVQSYADTIAAGVEDAACAVVDLRGNGGGDMGPMLAGLSPLLPDGDALYFHSAMGDSPVTVDGTSTSGGGTSLSVDAQKNTDIPIAVLVDAHTASSAEATMLAFKGLENAVSFGQPTAGYATANAVYDFPDSSSLMLTIAQDMDRNGEVYGDEPVEPDRVVDDAAAAAQAWLLQQGCR</sequence>
<name>A0A177ICJ6_9CORY</name>
<dbReference type="Gene3D" id="3.90.226.10">
    <property type="entry name" value="2-enoyl-CoA Hydratase, Chain A, domain 1"/>
    <property type="match status" value="1"/>
</dbReference>
<dbReference type="SUPFAM" id="SSF52096">
    <property type="entry name" value="ClpP/crotonase"/>
    <property type="match status" value="1"/>
</dbReference>
<dbReference type="InterPro" id="IPR005151">
    <property type="entry name" value="Tail-specific_protease"/>
</dbReference>
<gene>
    <name evidence="2" type="ORF">AYJ05_03635</name>
</gene>
<dbReference type="RefSeq" id="WP_066840033.1">
    <property type="nucleotide sequence ID" value="NZ_LSTQ01000023.1"/>
</dbReference>
<dbReference type="GO" id="GO:0006508">
    <property type="term" value="P:proteolysis"/>
    <property type="evidence" value="ECO:0007669"/>
    <property type="project" value="InterPro"/>
</dbReference>
<dbReference type="GO" id="GO:0030288">
    <property type="term" value="C:outer membrane-bounded periplasmic space"/>
    <property type="evidence" value="ECO:0007669"/>
    <property type="project" value="TreeGrafter"/>
</dbReference>
<dbReference type="Proteomes" id="UP000076947">
    <property type="component" value="Unassembled WGS sequence"/>
</dbReference>
<dbReference type="GO" id="GO:0008236">
    <property type="term" value="F:serine-type peptidase activity"/>
    <property type="evidence" value="ECO:0007669"/>
    <property type="project" value="InterPro"/>
</dbReference>
<dbReference type="OrthoDB" id="7314861at2"/>
<feature type="domain" description="Tail specific protease" evidence="1">
    <location>
        <begin position="99"/>
        <end position="306"/>
    </location>
</feature>
<dbReference type="InterPro" id="IPR029045">
    <property type="entry name" value="ClpP/crotonase-like_dom_sf"/>
</dbReference>
<organism evidence="2 3">
    <name type="scientific">Corynebacterium stationis</name>
    <dbReference type="NCBI Taxonomy" id="1705"/>
    <lineage>
        <taxon>Bacteria</taxon>
        <taxon>Bacillati</taxon>
        <taxon>Actinomycetota</taxon>
        <taxon>Actinomycetes</taxon>
        <taxon>Mycobacteriales</taxon>
        <taxon>Corynebacteriaceae</taxon>
        <taxon>Corynebacterium</taxon>
    </lineage>
</organism>
<proteinExistence type="predicted"/>
<reference evidence="3" key="1">
    <citation type="submission" date="2016-02" db="EMBL/GenBank/DDBJ databases">
        <authorList>
            <person name="Kaur G."/>
            <person name="Nair G.R."/>
            <person name="Mayilraj S."/>
        </authorList>
    </citation>
    <scope>NUCLEOTIDE SEQUENCE [LARGE SCALE GENOMIC DNA]</scope>
    <source>
        <strain evidence="3">GA-15</strain>
    </source>
</reference>
<dbReference type="GO" id="GO:0004175">
    <property type="term" value="F:endopeptidase activity"/>
    <property type="evidence" value="ECO:0007669"/>
    <property type="project" value="TreeGrafter"/>
</dbReference>
<dbReference type="GO" id="GO:0007165">
    <property type="term" value="P:signal transduction"/>
    <property type="evidence" value="ECO:0007669"/>
    <property type="project" value="TreeGrafter"/>
</dbReference>
<evidence type="ECO:0000313" key="2">
    <source>
        <dbReference type="EMBL" id="OAH26550.1"/>
    </source>
</evidence>